<proteinExistence type="inferred from homology"/>
<evidence type="ECO:0000256" key="8">
    <source>
        <dbReference type="ARBA" id="ARBA00023134"/>
    </source>
</evidence>
<dbReference type="EMBL" id="KV749463">
    <property type="protein sequence ID" value="OCL09354.1"/>
    <property type="molecule type" value="Genomic_DNA"/>
</dbReference>
<dbReference type="PANTHER" id="PTHR43607:SF1">
    <property type="entry name" value="H(+)-TRANSPORTING TWO-SECTOR ATPASE"/>
    <property type="match status" value="1"/>
</dbReference>
<gene>
    <name evidence="16" type="ORF">AOQ84DRAFT_363331</name>
</gene>
<organism evidence="16 17">
    <name type="scientific">Glonium stellatum</name>
    <dbReference type="NCBI Taxonomy" id="574774"/>
    <lineage>
        <taxon>Eukaryota</taxon>
        <taxon>Fungi</taxon>
        <taxon>Dikarya</taxon>
        <taxon>Ascomycota</taxon>
        <taxon>Pezizomycotina</taxon>
        <taxon>Dothideomycetes</taxon>
        <taxon>Pleosporomycetidae</taxon>
        <taxon>Gloniales</taxon>
        <taxon>Gloniaceae</taxon>
        <taxon>Glonium</taxon>
    </lineage>
</organism>
<keyword evidence="6" id="KW-1278">Translocase</keyword>
<dbReference type="AlphaFoldDB" id="A0A8E2F2Q3"/>
<dbReference type="FunFam" id="3.40.50.300:FF:000473">
    <property type="entry name" value="Vacuolar sorting-associated 1 protein"/>
    <property type="match status" value="1"/>
</dbReference>
<evidence type="ECO:0000256" key="12">
    <source>
        <dbReference type="RuleBase" id="RU003932"/>
    </source>
</evidence>
<dbReference type="InterPro" id="IPR000375">
    <property type="entry name" value="Dynamin_stalk"/>
</dbReference>
<evidence type="ECO:0000256" key="2">
    <source>
        <dbReference type="ARBA" id="ARBA00012473"/>
    </source>
</evidence>
<dbReference type="PRINTS" id="PR00195">
    <property type="entry name" value="DYNAMIN"/>
</dbReference>
<keyword evidence="7" id="KW-0406">Ion transport</keyword>
<dbReference type="InterPro" id="IPR022878">
    <property type="entry name" value="V-ATPase_asu"/>
</dbReference>
<evidence type="ECO:0000313" key="16">
    <source>
        <dbReference type="EMBL" id="OCL09354.1"/>
    </source>
</evidence>
<dbReference type="Pfam" id="PF22919">
    <property type="entry name" value="ATP-synt_VA_C"/>
    <property type="match status" value="1"/>
</dbReference>
<keyword evidence="17" id="KW-1185">Reference proteome</keyword>
<feature type="domain" description="Dynamin-type G" evidence="15">
    <location>
        <begin position="455"/>
        <end position="744"/>
    </location>
</feature>
<dbReference type="InterPro" id="IPR027417">
    <property type="entry name" value="P-loop_NTPase"/>
</dbReference>
<feature type="compositionally biased region" description="Low complexity" evidence="13">
    <location>
        <begin position="978"/>
        <end position="989"/>
    </location>
</feature>
<evidence type="ECO:0000256" key="1">
    <source>
        <dbReference type="ARBA" id="ARBA00008936"/>
    </source>
</evidence>
<dbReference type="CDD" id="cd08771">
    <property type="entry name" value="DLP_1"/>
    <property type="match status" value="1"/>
</dbReference>
<dbReference type="SUPFAM" id="SSF47917">
    <property type="entry name" value="C-terminal domain of alpha and beta subunits of F1 ATP synthase"/>
    <property type="match status" value="1"/>
</dbReference>
<keyword evidence="5" id="KW-0067">ATP-binding</keyword>
<dbReference type="InterPro" id="IPR001401">
    <property type="entry name" value="Dynamin_GTPase"/>
</dbReference>
<dbReference type="InterPro" id="IPR022812">
    <property type="entry name" value="Dynamin"/>
</dbReference>
<evidence type="ECO:0000256" key="7">
    <source>
        <dbReference type="ARBA" id="ARBA00023065"/>
    </source>
</evidence>
<dbReference type="PROSITE" id="PS00410">
    <property type="entry name" value="G_DYNAMIN_1"/>
    <property type="match status" value="1"/>
</dbReference>
<dbReference type="CDD" id="cd01134">
    <property type="entry name" value="V_A-ATPase_A"/>
    <property type="match status" value="1"/>
</dbReference>
<dbReference type="Gene3D" id="1.10.1140.10">
    <property type="entry name" value="Bovine Mitochondrial F1-atpase, Atp Synthase Beta Chain, Chain D, domain 3"/>
    <property type="match status" value="1"/>
</dbReference>
<keyword evidence="3" id="KW-0813">Transport</keyword>
<evidence type="ECO:0000256" key="11">
    <source>
        <dbReference type="ARBA" id="ARBA00073589"/>
    </source>
</evidence>
<protein>
    <recommendedName>
        <fullName evidence="11">Vacuolar protein sorting-associated protein 1</fullName>
        <ecNumber evidence="2">7.1.2.2</ecNumber>
    </recommendedName>
</protein>
<dbReference type="OrthoDB" id="5061070at2759"/>
<dbReference type="Pfam" id="PF00350">
    <property type="entry name" value="Dynamin_N"/>
    <property type="match status" value="1"/>
</dbReference>
<dbReference type="InterPro" id="IPR000194">
    <property type="entry name" value="ATPase_F1/V1/A1_a/bsu_nucl-bd"/>
</dbReference>
<keyword evidence="9" id="KW-0472">Membrane</keyword>
<dbReference type="SMART" id="SM00302">
    <property type="entry name" value="GED"/>
    <property type="match status" value="1"/>
</dbReference>
<keyword evidence="8 12" id="KW-0342">GTP-binding</keyword>
<evidence type="ECO:0000256" key="13">
    <source>
        <dbReference type="SAM" id="MobiDB-lite"/>
    </source>
</evidence>
<dbReference type="PROSITE" id="PS51718">
    <property type="entry name" value="G_DYNAMIN_2"/>
    <property type="match status" value="1"/>
</dbReference>
<evidence type="ECO:0000259" key="15">
    <source>
        <dbReference type="PROSITE" id="PS51718"/>
    </source>
</evidence>
<dbReference type="GO" id="GO:0007033">
    <property type="term" value="P:vacuole organization"/>
    <property type="evidence" value="ECO:0007669"/>
    <property type="project" value="UniProtKB-ARBA"/>
</dbReference>
<feature type="region of interest" description="Disordered" evidence="13">
    <location>
        <begin position="957"/>
        <end position="989"/>
    </location>
</feature>
<evidence type="ECO:0000256" key="4">
    <source>
        <dbReference type="ARBA" id="ARBA00022741"/>
    </source>
</evidence>
<accession>A0A8E2F2Q3</accession>
<dbReference type="InterPro" id="IPR030381">
    <property type="entry name" value="G_DYNAMIN_dom"/>
</dbReference>
<dbReference type="GO" id="GO:0007031">
    <property type="term" value="P:peroxisome organization"/>
    <property type="evidence" value="ECO:0007669"/>
    <property type="project" value="UniProtKB-ARBA"/>
</dbReference>
<dbReference type="Gene3D" id="1.20.120.1240">
    <property type="entry name" value="Dynamin, middle domain"/>
    <property type="match status" value="1"/>
</dbReference>
<dbReference type="GO" id="GO:0046034">
    <property type="term" value="P:ATP metabolic process"/>
    <property type="evidence" value="ECO:0007669"/>
    <property type="project" value="InterPro"/>
</dbReference>
<evidence type="ECO:0000313" key="17">
    <source>
        <dbReference type="Proteomes" id="UP000250140"/>
    </source>
</evidence>
<dbReference type="Pfam" id="PF02212">
    <property type="entry name" value="GED"/>
    <property type="match status" value="1"/>
</dbReference>
<keyword evidence="10" id="KW-0505">Motor protein</keyword>
<reference evidence="16 17" key="1">
    <citation type="journal article" date="2016" name="Nat. Commun.">
        <title>Ectomycorrhizal ecology is imprinted in the genome of the dominant symbiotic fungus Cenococcum geophilum.</title>
        <authorList>
            <consortium name="DOE Joint Genome Institute"/>
            <person name="Peter M."/>
            <person name="Kohler A."/>
            <person name="Ohm R.A."/>
            <person name="Kuo A."/>
            <person name="Krutzmann J."/>
            <person name="Morin E."/>
            <person name="Arend M."/>
            <person name="Barry K.W."/>
            <person name="Binder M."/>
            <person name="Choi C."/>
            <person name="Clum A."/>
            <person name="Copeland A."/>
            <person name="Grisel N."/>
            <person name="Haridas S."/>
            <person name="Kipfer T."/>
            <person name="LaButti K."/>
            <person name="Lindquist E."/>
            <person name="Lipzen A."/>
            <person name="Maire R."/>
            <person name="Meier B."/>
            <person name="Mihaltcheva S."/>
            <person name="Molinier V."/>
            <person name="Murat C."/>
            <person name="Poggeler S."/>
            <person name="Quandt C.A."/>
            <person name="Sperisen C."/>
            <person name="Tritt A."/>
            <person name="Tisserant E."/>
            <person name="Crous P.W."/>
            <person name="Henrissat B."/>
            <person name="Nehls U."/>
            <person name="Egli S."/>
            <person name="Spatafora J.W."/>
            <person name="Grigoriev I.V."/>
            <person name="Martin F.M."/>
        </authorList>
    </citation>
    <scope>NUCLEOTIDE SEQUENCE [LARGE SCALE GENOMIC DNA]</scope>
    <source>
        <strain evidence="16 17">CBS 207.34</strain>
    </source>
</reference>
<dbReference type="NCBIfam" id="NF003220">
    <property type="entry name" value="PRK04192.1"/>
    <property type="match status" value="1"/>
</dbReference>
<dbReference type="Pfam" id="PF00006">
    <property type="entry name" value="ATP-synt_ab"/>
    <property type="match status" value="1"/>
</dbReference>
<evidence type="ECO:0000256" key="10">
    <source>
        <dbReference type="ARBA" id="ARBA00023175"/>
    </source>
</evidence>
<dbReference type="InterPro" id="IPR003130">
    <property type="entry name" value="GED"/>
</dbReference>
<evidence type="ECO:0000259" key="14">
    <source>
        <dbReference type="PROSITE" id="PS51388"/>
    </source>
</evidence>
<dbReference type="GO" id="GO:0003924">
    <property type="term" value="F:GTPase activity"/>
    <property type="evidence" value="ECO:0007669"/>
    <property type="project" value="InterPro"/>
</dbReference>
<dbReference type="GO" id="GO:0005525">
    <property type="term" value="F:GTP binding"/>
    <property type="evidence" value="ECO:0007669"/>
    <property type="project" value="UniProtKB-KW"/>
</dbReference>
<evidence type="ECO:0000256" key="6">
    <source>
        <dbReference type="ARBA" id="ARBA00022967"/>
    </source>
</evidence>
<dbReference type="GO" id="GO:0005524">
    <property type="term" value="F:ATP binding"/>
    <property type="evidence" value="ECO:0007669"/>
    <property type="project" value="UniProtKB-KW"/>
</dbReference>
<sequence>MHTWPVRVPRPTSEKLSSDSPLIVGQRVLDALFSSVQGGTVCIPGAFGCGKTVISQSLSKFSNSDIIVYVRCGERGNEMAEVLMDFPELTINVDGRKEPIMKRTTLIANTSNMPVAAREASIYTGITVAEYFRDQGKDVAMMADSSSRWAEALREFSGRLGEMPADQGFPAYLGAKLASFYERAGRVTALGSLDRKGSVSIVGAVSPPGGDFSDPVTSSTLSIVQVFWGLDKKLAQRKHFPSVNTCMSHSKYTGPLDKYYQKNNPEFPRPRDRIKELLTTSEDLDQVVQLVGKSALGDPDKITLDVATLIKEDFLQQNGYSDYDQFCPLWKTEWMMKAMMGFHDEAQKAVAQGQSWGKIRDATSDIQSQLRSMKFELPSEGEKAIMKKYEELMRRMMDGFASVHISNFFSTLRQRWRQIQLPDSLLSRINVNDPGLITLVNKLQDVFTTVGVQNPIDLPQIAVVGSQSSGKSSVLENIVGRDFLPRGTGIVTRRPLILQLINRSPQPKAQVNGVKEEMKTSDAESNVDEWGEFLHIPGQKFHDFNKIRDEIVRETESKTGRNAGISPAPINLRIYSPNVLTLTLVDLPGLTKVPVGDQPRDIERQIKEMVLKHISKPNAIILAVTAANTDLANSDGLKLAREVDPEGQRTIGVLTKVDLMDDGTDVVDILAGRIIPLRLGYVPVVNRGQRDIENKKAISYALEHERQFFENHKAYRNKAAYCGTPYLARKLNLILMMHIKQTLPDIKARISSSLQKYTAELAQLGDSILGNSSNVVLNLITEFSKEYRSVLEGNNQELSSTELSGGARISFVYHELYANGVKAVDPFDQVKDIDIRTVLYNSSGPSPALFVGTTAFELIVKQQIKRLEDPSLKCVSLVYDELIRILGQLLTKPMFRRYPALKEKFHAVVVAFFKKAMEPANKLVKDLVAMEACYINTGHPDFINGSRAMAIVHERHNAARPTQVDPKTGKPLPPSVPPRSASPSLDGNDNSGFFGSFFASKNKKKMAAMEPPPPTLKASGTLSEKETQEVEVIKLLITSYFNIVRRTMIDMVPKAIMLNLVSFSKEEMQAELLENMFKAEELDELLKESEYTVRRRKECQQMVESLSRASEIVNQVQ</sequence>
<dbReference type="SUPFAM" id="SSF52540">
    <property type="entry name" value="P-loop containing nucleoside triphosphate hydrolases"/>
    <property type="match status" value="2"/>
</dbReference>
<dbReference type="Pfam" id="PF01031">
    <property type="entry name" value="Dynamin_M"/>
    <property type="match status" value="1"/>
</dbReference>
<dbReference type="InterPro" id="IPR019762">
    <property type="entry name" value="Dynamin_GTPase_CS"/>
</dbReference>
<dbReference type="InterPro" id="IPR055190">
    <property type="entry name" value="ATP-synt_VA_C"/>
</dbReference>
<dbReference type="SMART" id="SM00053">
    <property type="entry name" value="DYNc"/>
    <property type="match status" value="1"/>
</dbReference>
<dbReference type="InterPro" id="IPR045063">
    <property type="entry name" value="Dynamin_N"/>
</dbReference>
<evidence type="ECO:0000256" key="5">
    <source>
        <dbReference type="ARBA" id="ARBA00022840"/>
    </source>
</evidence>
<dbReference type="FunFam" id="1.10.1140.10:FF:000003">
    <property type="entry name" value="Vacuolar ATP synthase catalytic subunit A"/>
    <property type="match status" value="1"/>
</dbReference>
<evidence type="ECO:0000256" key="9">
    <source>
        <dbReference type="ARBA" id="ARBA00023136"/>
    </source>
</evidence>
<dbReference type="InterPro" id="IPR024034">
    <property type="entry name" value="ATPase_F1/V1_b/a_C"/>
</dbReference>
<dbReference type="CDD" id="cd18111">
    <property type="entry name" value="ATP-synt_V_A-type_alpha_C"/>
    <property type="match status" value="1"/>
</dbReference>
<dbReference type="Proteomes" id="UP000250140">
    <property type="component" value="Unassembled WGS sequence"/>
</dbReference>
<keyword evidence="4 12" id="KW-0547">Nucleotide-binding</keyword>
<dbReference type="InterPro" id="IPR020850">
    <property type="entry name" value="GED_dom"/>
</dbReference>
<dbReference type="PROSITE" id="PS51388">
    <property type="entry name" value="GED"/>
    <property type="match status" value="1"/>
</dbReference>
<dbReference type="GO" id="GO:0046961">
    <property type="term" value="F:proton-transporting ATPase activity, rotational mechanism"/>
    <property type="evidence" value="ECO:0007669"/>
    <property type="project" value="InterPro"/>
</dbReference>
<comment type="similarity">
    <text evidence="12">Belongs to the TRAFAC class dynamin-like GTPase superfamily. Dynamin/Fzo/YdjA family.</text>
</comment>
<dbReference type="EC" id="7.1.2.2" evidence="2"/>
<dbReference type="PANTHER" id="PTHR43607">
    <property type="entry name" value="V-TYPE PROTON ATPASE CATALYTIC SUBUNIT A"/>
    <property type="match status" value="1"/>
</dbReference>
<dbReference type="GO" id="GO:0000329">
    <property type="term" value="C:fungal-type vacuole membrane"/>
    <property type="evidence" value="ECO:0007669"/>
    <property type="project" value="TreeGrafter"/>
</dbReference>
<comment type="similarity">
    <text evidence="1">Belongs to the ATPase alpha/beta chains family.</text>
</comment>
<feature type="domain" description="GED" evidence="14">
    <location>
        <begin position="1030"/>
        <end position="1117"/>
    </location>
</feature>
<dbReference type="Gene3D" id="3.40.50.300">
    <property type="entry name" value="P-loop containing nucleotide triphosphate hydrolases"/>
    <property type="match status" value="2"/>
</dbReference>
<evidence type="ECO:0000256" key="3">
    <source>
        <dbReference type="ARBA" id="ARBA00022448"/>
    </source>
</evidence>
<name>A0A8E2F2Q3_9PEZI</name>